<feature type="region of interest" description="C-terminal hotdog fold" evidence="7">
    <location>
        <begin position="1066"/>
        <end position="1208"/>
    </location>
</feature>
<dbReference type="SUPFAM" id="SSF51735">
    <property type="entry name" value="NAD(P)-binding Rossmann-fold domains"/>
    <property type="match status" value="2"/>
</dbReference>
<feature type="domain" description="Ketosynthase family 3 (KS3)" evidence="9">
    <location>
        <begin position="36"/>
        <end position="461"/>
    </location>
</feature>
<feature type="region of interest" description="N-terminal hotdog fold" evidence="7">
    <location>
        <begin position="933"/>
        <end position="1050"/>
    </location>
</feature>
<name>A0A8H6A480_PETAA</name>
<sequence>MGDDTRLTLLEPRPKAAPRAEEGVVTLDTGIADQTCHAVAVVGMGCRLPGGNNSPEDLWQSILNKVDATGDIPAMRWEPYRHRDARNTRLLDQMNHRGYFLDHLEDFDAAFFQISPAEAEQMDPQQRVALEVTWEALENAGIAPQSLSGSNTAVFIGVNSDDYSRLMLEDLPGIDAWMGIGTAYCGVANRISYHLNLMGPSSAVDAACASSLVAIDHARRVILQGESTVAIAGGVNALCGPGLTRVLEQAGALSPEGCCRSFDEAAQGYGRGEGAAIVILKSMANALRDGDHILAILKGSAVAHDGSKNGIMTPNAKAQELVARNALCNAHIRPSTVDYIEAHATSTPLGDPTEISALAAVYGSCRSADQPCFIGSVKPNVGHLEAGAGVVGLIKAVLSVQKGILPPQANLQTLNSRMNWDQTGLCVVRETQEWPVSDNPRRAAVCSYGYGGTVSHALVEEYITSGSLHGLSSPEPSNYQALLLSAPQEKRLSLQAETQKTWISTVGQQHHIGSIAATLATRREHHRYRVAFIVTDHADAVEELESFAKGDPCDWTLSGQVHGSEDENSKRVVWVFSGHGAQWLDMAKDLLHDPIFYNAVSPLERLVQEELEFSPLQALESGEFGAADQIQVLTYLMQIGLQAILQSKNVPCDAIIGHSVGEIAASVVAGCISAQEGALVVCRRAKLYRQFIGFGAMILVNMPGDKMEKELGHQTQLAIAIYASPLSCVVSGATDEIQSLAARLEARGIKVFHVKSNIAFHHPQLHILSAPLRHALEGCLSPCPPKVALYSTSLLDPHSAPLRDSSYWVGNMVNPVRLASAVQAAAADGMRLFLEVSTHPIVTQSIEDTMIHQDVANFTVTHTMTRGEPAEKSILSSIAQLHCQGAAVDWERVMGDVWAAEVPPTTWSHRPFWRQVEARPLEDHRANLDVDKHSLLGHRVPIAGENTTVYTTRIDEHVKPFPGSHPVHGAEIVPAAVLINTLLEGTAARILSDTTLRVPVLVSQPRYVQVIIKPDRFKICSLLIQPNATEQDEAWLTHTTGCWAGTVARDSTPASIDTKAVQLRIGAKLGDNFSVDYLDKVGVASMGFPWAITEHYGNLREMIAQVEVAPALGSGPLPWDLHSWAPIMDAAISMGSTIFFDRPRLRMPAHINRITVHTEAAPPRRGVVYVEKVPDTTAVHASIGDEAGHVLVQLESVQYSEIEGAPGLGVHVEGLVHQLEWPPASYAETPLHLDHMVLISRDIERVECYAAALKREFRSIWTLTCAGQLADLTEREADLRTHPLAIAYIPGHLLPSHAIALACQEYTCELLEIAQSAVRLSLPTKIFVLTDRVFTGKAPACLAQSALHGLSRVIAAEHPDIWGGLIDLESPSFPLTTMKYVQGADVIRISDNVPRTARLRSLPQDKLLPRAQHNSLLPRPGGTYLITGGLGALGLEVAQFLAAKGARRLVLVSRSQLPPRREWANSMAAASRWAPSIRKIQELEAQGVTISPLAVDLSSSGAQSQLSTALDALSFPPVLGVIHAAGVLESELVCNTTPASMCRVLAPKVSGTLTLHALFPPQSLDFMVLFSSCGQLFGFPGQASYGAGNAFLDTLATHRRQQGDHTVSFQWTSWRGAGMAASSELIKLELVNKGITDITSQEAFCAWTHASKFGIDHTVVLRSRAIEEGQPLPSPLLSDIVIRKASISDATTLCSASSSVSSRAATPKSESERWTDVREHAQECVAQVLHLKTNEVDCSEPLSNMGVDSVMSVRLRKQLQQTLAVQIPPTLIWTCPTVDHIAKWLLQRV</sequence>
<dbReference type="InterPro" id="IPR009081">
    <property type="entry name" value="PP-bd_ACP"/>
</dbReference>
<evidence type="ECO:0000313" key="12">
    <source>
        <dbReference type="Proteomes" id="UP000541154"/>
    </source>
</evidence>
<dbReference type="InterPro" id="IPR042104">
    <property type="entry name" value="PKS_dehydratase_sf"/>
</dbReference>
<proteinExistence type="predicted"/>
<dbReference type="SUPFAM" id="SSF47336">
    <property type="entry name" value="ACP-like"/>
    <property type="match status" value="1"/>
</dbReference>
<dbReference type="SMART" id="SM01294">
    <property type="entry name" value="PKS_PP_betabranch"/>
    <property type="match status" value="1"/>
</dbReference>
<dbReference type="GO" id="GO:0004312">
    <property type="term" value="F:fatty acid synthase activity"/>
    <property type="evidence" value="ECO:0007669"/>
    <property type="project" value="TreeGrafter"/>
</dbReference>
<comment type="caution">
    <text evidence="11">The sequence shown here is derived from an EMBL/GenBank/DDBJ whole genome shotgun (WGS) entry which is preliminary data.</text>
</comment>
<dbReference type="CDD" id="cd05274">
    <property type="entry name" value="KR_FAS_SDR_x"/>
    <property type="match status" value="1"/>
</dbReference>
<dbReference type="GO" id="GO:0031177">
    <property type="term" value="F:phosphopantetheine binding"/>
    <property type="evidence" value="ECO:0007669"/>
    <property type="project" value="InterPro"/>
</dbReference>
<dbReference type="InterPro" id="IPR020806">
    <property type="entry name" value="PKS_PP-bd"/>
</dbReference>
<feature type="domain" description="PKS/mFAS DH" evidence="10">
    <location>
        <begin position="933"/>
        <end position="1208"/>
    </location>
</feature>
<dbReference type="GO" id="GO:0006633">
    <property type="term" value="P:fatty acid biosynthetic process"/>
    <property type="evidence" value="ECO:0007669"/>
    <property type="project" value="InterPro"/>
</dbReference>
<dbReference type="InterPro" id="IPR014031">
    <property type="entry name" value="Ketoacyl_synth_C"/>
</dbReference>
<dbReference type="InterPro" id="IPR014043">
    <property type="entry name" value="Acyl_transferase_dom"/>
</dbReference>
<keyword evidence="4" id="KW-0677">Repeat</keyword>
<dbReference type="Gene3D" id="3.40.50.720">
    <property type="entry name" value="NAD(P)-binding Rossmann-like Domain"/>
    <property type="match status" value="1"/>
</dbReference>
<keyword evidence="3" id="KW-0808">Transferase</keyword>
<gene>
    <name evidence="11" type="ORF">ETB97_001417</name>
</gene>
<dbReference type="Pfam" id="PF00550">
    <property type="entry name" value="PP-binding"/>
    <property type="match status" value="1"/>
</dbReference>
<evidence type="ECO:0000256" key="7">
    <source>
        <dbReference type="PROSITE-ProRule" id="PRU01363"/>
    </source>
</evidence>
<dbReference type="InterPro" id="IPR036291">
    <property type="entry name" value="NAD(P)-bd_dom_sf"/>
</dbReference>
<dbReference type="Pfam" id="PF22336">
    <property type="entry name" value="RhiE-like_linker"/>
    <property type="match status" value="1"/>
</dbReference>
<dbReference type="Pfam" id="PF00109">
    <property type="entry name" value="ketoacyl-synt"/>
    <property type="match status" value="1"/>
</dbReference>
<dbReference type="InterPro" id="IPR016036">
    <property type="entry name" value="Malonyl_transacylase_ACP-bd"/>
</dbReference>
<keyword evidence="5" id="KW-0511">Multifunctional enzyme</keyword>
<dbReference type="Gene3D" id="3.40.366.10">
    <property type="entry name" value="Malonyl-Coenzyme A Acyl Carrier Protein, domain 2"/>
    <property type="match status" value="1"/>
</dbReference>
<dbReference type="GO" id="GO:0004315">
    <property type="term" value="F:3-oxoacyl-[acyl-carrier-protein] synthase activity"/>
    <property type="evidence" value="ECO:0007669"/>
    <property type="project" value="InterPro"/>
</dbReference>
<evidence type="ECO:0000259" key="8">
    <source>
        <dbReference type="PROSITE" id="PS50075"/>
    </source>
</evidence>
<accession>A0A8H6A480</accession>
<dbReference type="PROSITE" id="PS50075">
    <property type="entry name" value="CARRIER"/>
    <property type="match status" value="1"/>
</dbReference>
<keyword evidence="1" id="KW-0596">Phosphopantetheine</keyword>
<dbReference type="PROSITE" id="PS00606">
    <property type="entry name" value="KS3_1"/>
    <property type="match status" value="1"/>
</dbReference>
<dbReference type="SMART" id="SM00822">
    <property type="entry name" value="PKS_KR"/>
    <property type="match status" value="1"/>
</dbReference>
<feature type="domain" description="Carrier" evidence="8">
    <location>
        <begin position="1712"/>
        <end position="1789"/>
    </location>
</feature>
<dbReference type="Gene3D" id="3.10.129.110">
    <property type="entry name" value="Polyketide synthase dehydratase"/>
    <property type="match status" value="1"/>
</dbReference>
<evidence type="ECO:0000259" key="9">
    <source>
        <dbReference type="PROSITE" id="PS52004"/>
    </source>
</evidence>
<evidence type="ECO:0000259" key="10">
    <source>
        <dbReference type="PROSITE" id="PS52019"/>
    </source>
</evidence>
<evidence type="ECO:0000256" key="1">
    <source>
        <dbReference type="ARBA" id="ARBA00022450"/>
    </source>
</evidence>
<dbReference type="InterPro" id="IPR018201">
    <property type="entry name" value="Ketoacyl_synth_AS"/>
</dbReference>
<dbReference type="GO" id="GO:0044550">
    <property type="term" value="P:secondary metabolite biosynthetic process"/>
    <property type="evidence" value="ECO:0007669"/>
    <property type="project" value="UniProtKB-ARBA"/>
</dbReference>
<dbReference type="EC" id="2.3.1.165" evidence="6"/>
<dbReference type="Pfam" id="PF21089">
    <property type="entry name" value="PKS_DH_N"/>
    <property type="match status" value="1"/>
</dbReference>
<dbReference type="SUPFAM" id="SSF55048">
    <property type="entry name" value="Probable ACP-binding domain of malonyl-CoA ACP transacylase"/>
    <property type="match status" value="1"/>
</dbReference>
<organism evidence="11 12">
    <name type="scientific">Petromyces alliaceus</name>
    <name type="common">Aspergillus alliaceus</name>
    <dbReference type="NCBI Taxonomy" id="209559"/>
    <lineage>
        <taxon>Eukaryota</taxon>
        <taxon>Fungi</taxon>
        <taxon>Dikarya</taxon>
        <taxon>Ascomycota</taxon>
        <taxon>Pezizomycotina</taxon>
        <taxon>Eurotiomycetes</taxon>
        <taxon>Eurotiomycetidae</taxon>
        <taxon>Eurotiales</taxon>
        <taxon>Aspergillaceae</taxon>
        <taxon>Aspergillus</taxon>
        <taxon>Aspergillus subgen. Circumdati</taxon>
    </lineage>
</organism>
<evidence type="ECO:0000256" key="5">
    <source>
        <dbReference type="ARBA" id="ARBA00023268"/>
    </source>
</evidence>
<protein>
    <recommendedName>
        <fullName evidence="6">6-methylsalicylic acid synthase</fullName>
        <ecNumber evidence="6">2.3.1.165</ecNumber>
    </recommendedName>
</protein>
<keyword evidence="2" id="KW-0597">Phosphoprotein</keyword>
<evidence type="ECO:0000256" key="3">
    <source>
        <dbReference type="ARBA" id="ARBA00022679"/>
    </source>
</evidence>
<dbReference type="GO" id="GO:0050641">
    <property type="term" value="F:6-methylsalicylic acid synthase activity"/>
    <property type="evidence" value="ECO:0007669"/>
    <property type="project" value="UniProtKB-EC"/>
</dbReference>
<dbReference type="SMART" id="SM00823">
    <property type="entry name" value="PKS_PP"/>
    <property type="match status" value="1"/>
</dbReference>
<dbReference type="Pfam" id="PF00698">
    <property type="entry name" value="Acyl_transf_1"/>
    <property type="match status" value="1"/>
</dbReference>
<dbReference type="InterPro" id="IPR054514">
    <property type="entry name" value="RhiE-like_linker"/>
</dbReference>
<evidence type="ECO:0000256" key="2">
    <source>
        <dbReference type="ARBA" id="ARBA00022553"/>
    </source>
</evidence>
<dbReference type="InterPro" id="IPR049552">
    <property type="entry name" value="PKS_DH_N"/>
</dbReference>
<dbReference type="PROSITE" id="PS52019">
    <property type="entry name" value="PKS_MFAS_DH"/>
    <property type="match status" value="1"/>
</dbReference>
<dbReference type="PANTHER" id="PTHR43775">
    <property type="entry name" value="FATTY ACID SYNTHASE"/>
    <property type="match status" value="1"/>
</dbReference>
<dbReference type="PROSITE" id="PS52004">
    <property type="entry name" value="KS3_2"/>
    <property type="match status" value="1"/>
</dbReference>
<evidence type="ECO:0000313" key="11">
    <source>
        <dbReference type="EMBL" id="KAF5860517.1"/>
    </source>
</evidence>
<dbReference type="Gene3D" id="3.40.47.10">
    <property type="match status" value="1"/>
</dbReference>
<dbReference type="Pfam" id="PF02801">
    <property type="entry name" value="Ketoacyl-synt_C"/>
    <property type="match status" value="1"/>
</dbReference>
<dbReference type="Proteomes" id="UP000541154">
    <property type="component" value="Unassembled WGS sequence"/>
</dbReference>
<reference evidence="11 12" key="1">
    <citation type="submission" date="2019-04" db="EMBL/GenBank/DDBJ databases">
        <title>Aspergillus burnettii sp. nov., novel species from soil in southeast Queensland.</title>
        <authorList>
            <person name="Gilchrist C.L.M."/>
            <person name="Pitt J.I."/>
            <person name="Lange L."/>
            <person name="Lacey H.J."/>
            <person name="Vuong D."/>
            <person name="Midgley D.J."/>
            <person name="Greenfield P."/>
            <person name="Bradbury M."/>
            <person name="Lacey E."/>
            <person name="Busk P.K."/>
            <person name="Pilgaard B."/>
            <person name="Chooi Y.H."/>
            <person name="Piggott A.M."/>
        </authorList>
    </citation>
    <scope>NUCLEOTIDE SEQUENCE [LARGE SCALE GENOMIC DNA]</scope>
    <source>
        <strain evidence="11 12">FRR 5400</strain>
    </source>
</reference>
<dbReference type="Gene3D" id="3.30.70.3290">
    <property type="match status" value="1"/>
</dbReference>
<keyword evidence="12" id="KW-1185">Reference proteome</keyword>
<dbReference type="SUPFAM" id="SSF52151">
    <property type="entry name" value="FabD/lysophospholipase-like"/>
    <property type="match status" value="1"/>
</dbReference>
<dbReference type="InterPro" id="IPR014030">
    <property type="entry name" value="Ketoacyl_synth_N"/>
</dbReference>
<dbReference type="InterPro" id="IPR049900">
    <property type="entry name" value="PKS_mFAS_DH"/>
</dbReference>
<dbReference type="Pfam" id="PF08659">
    <property type="entry name" value="KR"/>
    <property type="match status" value="1"/>
</dbReference>
<dbReference type="InterPro" id="IPR013968">
    <property type="entry name" value="PKS_KR"/>
</dbReference>
<evidence type="ECO:0000256" key="6">
    <source>
        <dbReference type="ARBA" id="ARBA00038879"/>
    </source>
</evidence>
<dbReference type="PANTHER" id="PTHR43775:SF22">
    <property type="entry name" value="SYNTHASE, PUTATIVE (JCVI)-RELATED"/>
    <property type="match status" value="1"/>
</dbReference>
<dbReference type="InterPro" id="IPR036736">
    <property type="entry name" value="ACP-like_sf"/>
</dbReference>
<dbReference type="Gene3D" id="1.10.1200.10">
    <property type="entry name" value="ACP-like"/>
    <property type="match status" value="1"/>
</dbReference>
<dbReference type="SMART" id="SM00827">
    <property type="entry name" value="PKS_AT"/>
    <property type="match status" value="1"/>
</dbReference>
<dbReference type="CDD" id="cd00833">
    <property type="entry name" value="PKS"/>
    <property type="match status" value="1"/>
</dbReference>
<dbReference type="InterPro" id="IPR016035">
    <property type="entry name" value="Acyl_Trfase/lysoPLipase"/>
</dbReference>
<evidence type="ECO:0000256" key="4">
    <source>
        <dbReference type="ARBA" id="ARBA00022737"/>
    </source>
</evidence>
<dbReference type="InterPro" id="IPR016039">
    <property type="entry name" value="Thiolase-like"/>
</dbReference>
<dbReference type="SMART" id="SM00825">
    <property type="entry name" value="PKS_KS"/>
    <property type="match status" value="1"/>
</dbReference>
<dbReference type="InterPro" id="IPR020841">
    <property type="entry name" value="PKS_Beta-ketoAc_synthase_dom"/>
</dbReference>
<dbReference type="EMBL" id="SPNV01000127">
    <property type="protein sequence ID" value="KAF5860517.1"/>
    <property type="molecule type" value="Genomic_DNA"/>
</dbReference>
<dbReference type="InterPro" id="IPR057326">
    <property type="entry name" value="KR_dom"/>
</dbReference>
<feature type="active site" description="Proton donor; for dehydratase activity" evidence="7">
    <location>
        <position position="1129"/>
    </location>
</feature>
<feature type="active site" description="Proton acceptor; for dehydratase activity" evidence="7">
    <location>
        <position position="965"/>
    </location>
</feature>
<dbReference type="SUPFAM" id="SSF53901">
    <property type="entry name" value="Thiolase-like"/>
    <property type="match status" value="1"/>
</dbReference>
<dbReference type="InterPro" id="IPR050091">
    <property type="entry name" value="PKS_NRPS_Biosynth_Enz"/>
</dbReference>
<dbReference type="InterPro" id="IPR001227">
    <property type="entry name" value="Ac_transferase_dom_sf"/>
</dbReference>